<dbReference type="InterPro" id="IPR014758">
    <property type="entry name" value="Met-tRNA_synth"/>
</dbReference>
<gene>
    <name evidence="13" type="primary">metG</name>
    <name evidence="13" type="ORF">OIE46_01695</name>
</gene>
<evidence type="ECO:0000256" key="10">
    <source>
        <dbReference type="RuleBase" id="RU363039"/>
    </source>
</evidence>
<keyword evidence="4 10" id="KW-0436">Ligase</keyword>
<evidence type="ECO:0000256" key="4">
    <source>
        <dbReference type="ARBA" id="ARBA00022598"/>
    </source>
</evidence>
<dbReference type="CDD" id="cd00814">
    <property type="entry name" value="MetRS_core"/>
    <property type="match status" value="1"/>
</dbReference>
<dbReference type="InterPro" id="IPR014729">
    <property type="entry name" value="Rossmann-like_a/b/a_fold"/>
</dbReference>
<reference evidence="13" key="2">
    <citation type="submission" date="2022-11" db="EMBL/GenBank/DDBJ databases">
        <title>complete genomes of mycoplasma synoviae ZX313 strain and SD2 strain.</title>
        <authorList>
            <person name="Zhong Q."/>
        </authorList>
    </citation>
    <scope>NUCLEOTIDE SEQUENCE</scope>
    <source>
        <strain evidence="13">SD2</strain>
    </source>
</reference>
<dbReference type="AlphaFoldDB" id="A0AAX3F0S9"/>
<organism evidence="13 14">
    <name type="scientific">Mycoplasmopsis synoviae</name>
    <name type="common">Mycoplasma synoviae</name>
    <dbReference type="NCBI Taxonomy" id="2109"/>
    <lineage>
        <taxon>Bacteria</taxon>
        <taxon>Bacillati</taxon>
        <taxon>Mycoplasmatota</taxon>
        <taxon>Mycoplasmoidales</taxon>
        <taxon>Metamycoplasmataceae</taxon>
        <taxon>Mycoplasmopsis</taxon>
    </lineage>
</organism>
<dbReference type="SUPFAM" id="SSF47323">
    <property type="entry name" value="Anticodon-binding domain of a subclass of class I aminoacyl-tRNA synthetases"/>
    <property type="match status" value="1"/>
</dbReference>
<accession>A0AAX3F0S9</accession>
<dbReference type="PANTHER" id="PTHR43326:SF1">
    <property type="entry name" value="METHIONINE--TRNA LIGASE, MITOCHONDRIAL"/>
    <property type="match status" value="1"/>
</dbReference>
<feature type="domain" description="Methionyl/Leucyl tRNA synthetase" evidence="12">
    <location>
        <begin position="6"/>
        <end position="373"/>
    </location>
</feature>
<evidence type="ECO:0000256" key="7">
    <source>
        <dbReference type="ARBA" id="ARBA00022917"/>
    </source>
</evidence>
<dbReference type="Pfam" id="PF09334">
    <property type="entry name" value="tRNA-synt_1g"/>
    <property type="match status" value="1"/>
</dbReference>
<evidence type="ECO:0000256" key="3">
    <source>
        <dbReference type="ARBA" id="ARBA00018753"/>
    </source>
</evidence>
<evidence type="ECO:0000313" key="13">
    <source>
        <dbReference type="EMBL" id="UZW64764.1"/>
    </source>
</evidence>
<dbReference type="Gene3D" id="3.40.50.620">
    <property type="entry name" value="HUPs"/>
    <property type="match status" value="1"/>
</dbReference>
<comment type="function">
    <text evidence="1">Is required not only for elongation of protein synthesis but also for the initiation of all mRNA translation through initiator tRNA(fMet) aminoacylation.</text>
</comment>
<reference evidence="13" key="1">
    <citation type="submission" date="2022-10" db="EMBL/GenBank/DDBJ databases">
        <authorList>
            <person name="Wei X."/>
        </authorList>
    </citation>
    <scope>NUCLEOTIDE SEQUENCE</scope>
    <source>
        <strain evidence="13">SD2</strain>
    </source>
</reference>
<keyword evidence="11" id="KW-0812">Transmembrane</keyword>
<evidence type="ECO:0000256" key="1">
    <source>
        <dbReference type="ARBA" id="ARBA00003314"/>
    </source>
</evidence>
<evidence type="ECO:0000256" key="9">
    <source>
        <dbReference type="ARBA" id="ARBA00030904"/>
    </source>
</evidence>
<dbReference type="EC" id="6.1.1.10" evidence="2"/>
<keyword evidence="8 10" id="KW-0030">Aminoacyl-tRNA synthetase</keyword>
<dbReference type="InterPro" id="IPR015413">
    <property type="entry name" value="Methionyl/Leucyl_tRNA_Synth"/>
</dbReference>
<dbReference type="PANTHER" id="PTHR43326">
    <property type="entry name" value="METHIONYL-TRNA SYNTHETASE"/>
    <property type="match status" value="1"/>
</dbReference>
<evidence type="ECO:0000259" key="12">
    <source>
        <dbReference type="Pfam" id="PF09334"/>
    </source>
</evidence>
<keyword evidence="11" id="KW-0472">Membrane</keyword>
<sequence>MKKNFYITTPIYYASGNLHIGHLYTTTLAWVIRNYQKLLGNETKFLTGSDEHGSKIAQKAKENNLSEIEFVNSVAAKFKELWNSYDINYDIFIRTTSENHKKTAQKIFSYFYKNNYIYKNNYTGLYSVSAEEFLTKSQALEKNGKYYHPVSHDELIEVSEESYFFKMSEFSPWLKKYFAENSNFLFPKKIENEILNNFIKNGLQDLSVTRTNVSWAIPIKEDLNHTLYVWVDALSNYISALGYNPELDYDSQSEDFKNFWENPNSKVVHLIGKEIARFHMIYWPIFLKALNLKQPTNIVAHGWILANDGKMSKSKGNVVDPNELLLKFDKEQIKYFLASQIPMGNDGVFDEKLLVDSINANIINSYGNLISRSLKMYANSFSVPLKYSKNTEKDFLEIEEKILKSKVDFKKHMDLYFVDKAFEVARELASDLNKFIDIKMPWTLKDNLKELEKILIVLFNGIYALSCYYSIVFKNKTKEVAEVLKVTHFDLEKIDDFSKFNETIFPDKYILYNRLKKD</sequence>
<dbReference type="InterPro" id="IPR023457">
    <property type="entry name" value="Met-tRNA_synth_2"/>
</dbReference>
<dbReference type="GO" id="GO:0004825">
    <property type="term" value="F:methionine-tRNA ligase activity"/>
    <property type="evidence" value="ECO:0007669"/>
    <property type="project" value="UniProtKB-EC"/>
</dbReference>
<evidence type="ECO:0000256" key="2">
    <source>
        <dbReference type="ARBA" id="ARBA00012838"/>
    </source>
</evidence>
<dbReference type="Proteomes" id="UP001164481">
    <property type="component" value="Chromosome"/>
</dbReference>
<dbReference type="FunFam" id="2.170.220.10:FF:000002">
    <property type="entry name" value="Methionine--tRNA ligase"/>
    <property type="match status" value="1"/>
</dbReference>
<name>A0AAX3F0S9_MYCSY</name>
<protein>
    <recommendedName>
        <fullName evidence="3">Methionine--tRNA ligase</fullName>
        <ecNumber evidence="2">6.1.1.10</ecNumber>
    </recommendedName>
    <alternativeName>
        <fullName evidence="9">Methionyl-tRNA synthetase</fullName>
    </alternativeName>
</protein>
<evidence type="ECO:0000256" key="11">
    <source>
        <dbReference type="SAM" id="Phobius"/>
    </source>
</evidence>
<dbReference type="EMBL" id="CP107525">
    <property type="protein sequence ID" value="UZW64764.1"/>
    <property type="molecule type" value="Genomic_DNA"/>
</dbReference>
<dbReference type="NCBIfam" id="TIGR00398">
    <property type="entry name" value="metG"/>
    <property type="match status" value="1"/>
</dbReference>
<dbReference type="GO" id="GO:0005524">
    <property type="term" value="F:ATP binding"/>
    <property type="evidence" value="ECO:0007669"/>
    <property type="project" value="UniProtKB-KW"/>
</dbReference>
<dbReference type="Gene3D" id="2.170.220.10">
    <property type="match status" value="1"/>
</dbReference>
<keyword evidence="7 10" id="KW-0648">Protein biosynthesis</keyword>
<keyword evidence="11" id="KW-1133">Transmembrane helix</keyword>
<evidence type="ECO:0000313" key="14">
    <source>
        <dbReference type="Proteomes" id="UP001164481"/>
    </source>
</evidence>
<feature type="transmembrane region" description="Helical" evidence="11">
    <location>
        <begin position="454"/>
        <end position="472"/>
    </location>
</feature>
<dbReference type="PRINTS" id="PR01041">
    <property type="entry name" value="TRNASYNTHMET"/>
</dbReference>
<keyword evidence="5 10" id="KW-0547">Nucleotide-binding</keyword>
<dbReference type="Gene3D" id="1.10.730.10">
    <property type="entry name" value="Isoleucyl-tRNA Synthetase, Domain 1"/>
    <property type="match status" value="1"/>
</dbReference>
<dbReference type="InterPro" id="IPR009080">
    <property type="entry name" value="tRNAsynth_Ia_anticodon-bd"/>
</dbReference>
<dbReference type="GO" id="GO:0006431">
    <property type="term" value="P:methionyl-tRNA aminoacylation"/>
    <property type="evidence" value="ECO:0007669"/>
    <property type="project" value="InterPro"/>
</dbReference>
<evidence type="ECO:0000256" key="8">
    <source>
        <dbReference type="ARBA" id="ARBA00023146"/>
    </source>
</evidence>
<keyword evidence="6 10" id="KW-0067">ATP-binding</keyword>
<dbReference type="SUPFAM" id="SSF52374">
    <property type="entry name" value="Nucleotidylyl transferase"/>
    <property type="match status" value="1"/>
</dbReference>
<evidence type="ECO:0000256" key="6">
    <source>
        <dbReference type="ARBA" id="ARBA00022840"/>
    </source>
</evidence>
<dbReference type="RefSeq" id="WP_154221422.1">
    <property type="nucleotide sequence ID" value="NZ_CP034544.1"/>
</dbReference>
<comment type="similarity">
    <text evidence="10">Belongs to the class-I aminoacyl-tRNA synthetase family.</text>
</comment>
<proteinExistence type="inferred from homology"/>
<dbReference type="InterPro" id="IPR033911">
    <property type="entry name" value="MetRS_core"/>
</dbReference>
<evidence type="ECO:0000256" key="5">
    <source>
        <dbReference type="ARBA" id="ARBA00022741"/>
    </source>
</evidence>